<feature type="non-terminal residue" evidence="1">
    <location>
        <position position="1"/>
    </location>
</feature>
<reference evidence="1 2" key="1">
    <citation type="submission" date="2020-02" db="EMBL/GenBank/DDBJ databases">
        <title>Comparative genomics of sulfur disproportionating microorganisms.</title>
        <authorList>
            <person name="Ward L.M."/>
            <person name="Bertran E."/>
            <person name="Johnston D.T."/>
        </authorList>
    </citation>
    <scope>NUCLEOTIDE SEQUENCE [LARGE SCALE GENOMIC DNA]</scope>
    <source>
        <strain evidence="1 2">DSM 3696</strain>
    </source>
</reference>
<sequence length="253" mass="26675">ALGGMGDTLLSAGTFLAGGGFAHNQNPAVWTGAAVIVDALAPFKMYADVAFGDVAFTDRAINRRSGWFVDAALEYGGWSWVTPQVFGWWGSGEDASLTNGSERLPSIDSSWGPICSFLFDGDQELHDTNMDVTPQGSMGLSFGLNQISLIPDLTSLAGVTVAAGTSSPAGLRKAVAATGGPGAYVQMGNDLAQGETLLSAYFNHSYAITQALDLVLETGWARGYGFHKSIWGRRMVDKAGDVFQGGLGFIYHF</sequence>
<evidence type="ECO:0000313" key="2">
    <source>
        <dbReference type="Proteomes" id="UP000469724"/>
    </source>
</evidence>
<protein>
    <submittedName>
        <fullName evidence="1">Uncharacterized protein</fullName>
    </submittedName>
</protein>
<comment type="caution">
    <text evidence="1">The sequence shown here is derived from an EMBL/GenBank/DDBJ whole genome shotgun (WGS) entry which is preliminary data.</text>
</comment>
<dbReference type="Proteomes" id="UP000469724">
    <property type="component" value="Unassembled WGS sequence"/>
</dbReference>
<proteinExistence type="predicted"/>
<accession>A0A7K3NL08</accession>
<dbReference type="AlphaFoldDB" id="A0A7K3NL08"/>
<evidence type="ECO:0000313" key="1">
    <source>
        <dbReference type="EMBL" id="NDY56455.1"/>
    </source>
</evidence>
<gene>
    <name evidence="1" type="ORF">G3N56_06820</name>
</gene>
<name>A0A7K3NL08_9BACT</name>
<dbReference type="EMBL" id="JAAGRQ010000020">
    <property type="protein sequence ID" value="NDY56455.1"/>
    <property type="molecule type" value="Genomic_DNA"/>
</dbReference>
<keyword evidence="2" id="KW-1185">Reference proteome</keyword>
<organism evidence="1 2">
    <name type="scientific">Desulfolutivibrio sulfodismutans</name>
    <dbReference type="NCBI Taxonomy" id="63561"/>
    <lineage>
        <taxon>Bacteria</taxon>
        <taxon>Pseudomonadati</taxon>
        <taxon>Thermodesulfobacteriota</taxon>
        <taxon>Desulfovibrionia</taxon>
        <taxon>Desulfovibrionales</taxon>
        <taxon>Desulfovibrionaceae</taxon>
        <taxon>Desulfolutivibrio</taxon>
    </lineage>
</organism>